<evidence type="ECO:0000256" key="2">
    <source>
        <dbReference type="ARBA" id="ARBA00004613"/>
    </source>
</evidence>
<evidence type="ECO:0000256" key="3">
    <source>
        <dbReference type="ARBA" id="ARBA00010607"/>
    </source>
</evidence>
<dbReference type="InterPro" id="IPR009057">
    <property type="entry name" value="Homeodomain-like_sf"/>
</dbReference>
<feature type="signal peptide" evidence="9">
    <location>
        <begin position="1"/>
        <end position="27"/>
    </location>
</feature>
<dbReference type="GO" id="GO:0005634">
    <property type="term" value="C:nucleus"/>
    <property type="evidence" value="ECO:0007669"/>
    <property type="project" value="UniProtKB-SubCell"/>
</dbReference>
<accession>A0AA86RPB2</accession>
<keyword evidence="9" id="KW-0732">Signal</keyword>
<keyword evidence="4" id="KW-0964">Secreted</keyword>
<dbReference type="Proteomes" id="UP001189624">
    <property type="component" value="Chromosome 1"/>
</dbReference>
<dbReference type="Gene3D" id="1.10.10.60">
    <property type="entry name" value="Homeodomain-like"/>
    <property type="match status" value="1"/>
</dbReference>
<evidence type="ECO:0000256" key="6">
    <source>
        <dbReference type="ARBA" id="ARBA00023157"/>
    </source>
</evidence>
<name>A0AA86RPB2_9FABA</name>
<evidence type="ECO:0000256" key="4">
    <source>
        <dbReference type="ARBA" id="ARBA00022525"/>
    </source>
</evidence>
<dbReference type="AlphaFoldDB" id="A0AA86RPB2"/>
<dbReference type="InterPro" id="IPR017949">
    <property type="entry name" value="Thaumatin_CS"/>
</dbReference>
<dbReference type="GO" id="GO:0005576">
    <property type="term" value="C:extracellular region"/>
    <property type="evidence" value="ECO:0007669"/>
    <property type="project" value="UniProtKB-SubCell"/>
</dbReference>
<dbReference type="Pfam" id="PF00314">
    <property type="entry name" value="Thaumatin"/>
    <property type="match status" value="1"/>
</dbReference>
<dbReference type="InterPro" id="IPR037176">
    <property type="entry name" value="Osmotin/thaumatin-like_sf"/>
</dbReference>
<dbReference type="PROSITE" id="PS00316">
    <property type="entry name" value="THAUMATIN_1"/>
    <property type="match status" value="1"/>
</dbReference>
<proteinExistence type="inferred from homology"/>
<gene>
    <name evidence="10" type="ORF">AYBTSS11_LOCUS2263</name>
</gene>
<evidence type="ECO:0000313" key="11">
    <source>
        <dbReference type="Proteomes" id="UP001189624"/>
    </source>
</evidence>
<sequence length="307" mass="33007">MSTSSDYFVSFCILLSISLTVFSETDGTQLIVANNCKESVWPALLGNGGQPSPKHGGFYLGSGEEVVVQVPEGWAGRIWGRQGCLFDQQTGKGYCETGDCGGLLQCNGTGGVPPATLVEMTLGTSKLPFHFYDVSLADGFNLPVSMKPLSGGGAGCGVAGCEDNLNVYCPSALAVERNGKVVGCKSACLAAKSDRYCCTGEFAGRCKPTVFARLFKTVCPNAYSYADDDSAVLNTCLAPRYNKQFEKALVLYGEETPDRWHNIAEEVGDKSEEEVKRHYTILLEDVGRIESGHVPIPDYKFSQNMHG</sequence>
<feature type="chain" id="PRO_5041719889" description="Thaumatin-like protein" evidence="9">
    <location>
        <begin position="28"/>
        <end position="307"/>
    </location>
</feature>
<dbReference type="PANTHER" id="PTHR31048">
    <property type="entry name" value="OS03G0233200 PROTEIN"/>
    <property type="match status" value="1"/>
</dbReference>
<dbReference type="EMBL" id="OY731398">
    <property type="protein sequence ID" value="CAJ1864600.1"/>
    <property type="molecule type" value="Genomic_DNA"/>
</dbReference>
<dbReference type="PRINTS" id="PR00347">
    <property type="entry name" value="THAUMATIN"/>
</dbReference>
<dbReference type="InterPro" id="IPR001005">
    <property type="entry name" value="SANT/Myb"/>
</dbReference>
<reference evidence="10" key="1">
    <citation type="submission" date="2023-10" db="EMBL/GenBank/DDBJ databases">
        <authorList>
            <person name="Domelevo Entfellner J.-B."/>
        </authorList>
    </citation>
    <scope>NUCLEOTIDE SEQUENCE</scope>
</reference>
<evidence type="ECO:0008006" key="12">
    <source>
        <dbReference type="Google" id="ProtNLM"/>
    </source>
</evidence>
<keyword evidence="5" id="KW-0805">Transcription regulation</keyword>
<dbReference type="SMART" id="SM00205">
    <property type="entry name" value="THN"/>
    <property type="match status" value="1"/>
</dbReference>
<keyword evidence="11" id="KW-1185">Reference proteome</keyword>
<evidence type="ECO:0000256" key="8">
    <source>
        <dbReference type="ARBA" id="ARBA00023242"/>
    </source>
</evidence>
<evidence type="ECO:0000256" key="1">
    <source>
        <dbReference type="ARBA" id="ARBA00004123"/>
    </source>
</evidence>
<dbReference type="SUPFAM" id="SSF46689">
    <property type="entry name" value="Homeodomain-like"/>
    <property type="match status" value="1"/>
</dbReference>
<organism evidence="10 11">
    <name type="scientific">Sphenostylis stenocarpa</name>
    <dbReference type="NCBI Taxonomy" id="92480"/>
    <lineage>
        <taxon>Eukaryota</taxon>
        <taxon>Viridiplantae</taxon>
        <taxon>Streptophyta</taxon>
        <taxon>Embryophyta</taxon>
        <taxon>Tracheophyta</taxon>
        <taxon>Spermatophyta</taxon>
        <taxon>Magnoliopsida</taxon>
        <taxon>eudicotyledons</taxon>
        <taxon>Gunneridae</taxon>
        <taxon>Pentapetalae</taxon>
        <taxon>rosids</taxon>
        <taxon>fabids</taxon>
        <taxon>Fabales</taxon>
        <taxon>Fabaceae</taxon>
        <taxon>Papilionoideae</taxon>
        <taxon>50 kb inversion clade</taxon>
        <taxon>NPAAA clade</taxon>
        <taxon>indigoferoid/millettioid clade</taxon>
        <taxon>Phaseoleae</taxon>
        <taxon>Sphenostylis</taxon>
    </lineage>
</organism>
<evidence type="ECO:0000256" key="5">
    <source>
        <dbReference type="ARBA" id="ARBA00023015"/>
    </source>
</evidence>
<evidence type="ECO:0000313" key="10">
    <source>
        <dbReference type="EMBL" id="CAJ1864600.1"/>
    </source>
</evidence>
<comment type="subcellular location">
    <subcellularLocation>
        <location evidence="1">Nucleus</location>
    </subcellularLocation>
    <subcellularLocation>
        <location evidence="2">Secreted</location>
    </subcellularLocation>
</comment>
<dbReference type="FunFam" id="1.10.10.60:FF:000154">
    <property type="entry name" value="Transcription factor SRM1"/>
    <property type="match status" value="1"/>
</dbReference>
<dbReference type="CDD" id="cd09218">
    <property type="entry name" value="TLP-PA"/>
    <property type="match status" value="1"/>
</dbReference>
<evidence type="ECO:0000256" key="7">
    <source>
        <dbReference type="ARBA" id="ARBA00023163"/>
    </source>
</evidence>
<keyword evidence="7" id="KW-0804">Transcription</keyword>
<dbReference type="FunFam" id="2.60.110.10:FF:000002">
    <property type="entry name" value="Thaumatin-like protein 1a"/>
    <property type="match status" value="1"/>
</dbReference>
<protein>
    <recommendedName>
        <fullName evidence="12">Thaumatin-like protein</fullName>
    </recommendedName>
</protein>
<dbReference type="Gene3D" id="2.60.110.10">
    <property type="entry name" value="Thaumatin"/>
    <property type="match status" value="1"/>
</dbReference>
<comment type="similarity">
    <text evidence="3">Belongs to the thaumatin family.</text>
</comment>
<dbReference type="CDD" id="cd00167">
    <property type="entry name" value="SANT"/>
    <property type="match status" value="1"/>
</dbReference>
<keyword evidence="8" id="KW-0539">Nucleus</keyword>
<keyword evidence="6" id="KW-1015">Disulfide bond</keyword>
<dbReference type="Gramene" id="rna-AYBTSS11_LOCUS2263">
    <property type="protein sequence ID" value="CAJ1864600.1"/>
    <property type="gene ID" value="gene-AYBTSS11_LOCUS2263"/>
</dbReference>
<dbReference type="PROSITE" id="PS51367">
    <property type="entry name" value="THAUMATIN_2"/>
    <property type="match status" value="1"/>
</dbReference>
<evidence type="ECO:0000256" key="9">
    <source>
        <dbReference type="SAM" id="SignalP"/>
    </source>
</evidence>
<dbReference type="InterPro" id="IPR001938">
    <property type="entry name" value="Thaumatin"/>
</dbReference>
<dbReference type="SUPFAM" id="SSF49870">
    <property type="entry name" value="Osmotin, thaumatin-like protein"/>
    <property type="match status" value="1"/>
</dbReference>